<comment type="caution">
    <text evidence="1">The sequence shown here is derived from an EMBL/GenBank/DDBJ whole genome shotgun (WGS) entry which is preliminary data.</text>
</comment>
<dbReference type="Proteomes" id="UP000782475">
    <property type="component" value="Unassembled WGS sequence"/>
</dbReference>
<evidence type="ECO:0000313" key="2">
    <source>
        <dbReference type="Proteomes" id="UP000782475"/>
    </source>
</evidence>
<accession>A0ACC5VCU2</accession>
<reference evidence="1 2" key="1">
    <citation type="journal article" date="2021" name="Appl. Microbiol. Biotechnol.">
        <title>Biotechnological applications of marine bacteria in bioremediation of environments polluted with hydrocarbons and plastics.</title>
        <authorList>
            <person name="Muriel-Millan L.F."/>
            <person name="Millan-Lopez S."/>
            <person name="Pardo-Lopez L."/>
        </authorList>
    </citation>
    <scope>NUCLEOTIDE SEQUENCE [LARGE SCALE GENOMIC DNA]</scope>
    <source>
        <strain evidence="1 2">GOM4</strain>
    </source>
</reference>
<proteinExistence type="predicted"/>
<organism evidence="1 2">
    <name type="scientific">Stutzerimonas chloritidismutans</name>
    <name type="common">Pseudomonas chloritidismutans</name>
    <dbReference type="NCBI Taxonomy" id="203192"/>
    <lineage>
        <taxon>Bacteria</taxon>
        <taxon>Pseudomonadati</taxon>
        <taxon>Pseudomonadota</taxon>
        <taxon>Gammaproteobacteria</taxon>
        <taxon>Pseudomonadales</taxon>
        <taxon>Pseudomonadaceae</taxon>
        <taxon>Stutzerimonas</taxon>
    </lineage>
</organism>
<name>A0ACC5VCU2_STUCH</name>
<gene>
    <name evidence="1" type="ORF">KJJ99_00975</name>
</gene>
<sequence length="451" mass="49757">MNIRREMTDVELCINLVPEAGEHYRRALDVMFAYPDYAKTQFRIVVEHLTSMLAKRFQVEIDQVALYDAINQLSASQIIDHSLRSDLHAIRKAGNAVVHSQGTSTAGSGESGSKEAHGVGDLQSAVDARKTLVGIFESMFLLLNRGEKLPAITTVEVGDFTSQQTLWKAVTTMGFEAKMAAGLILEAQSMAPINSKALLIGYSEDVHKNTTVRMAAELYWAATEISAGLDRFSFSEIHLKGGKEACLFKLANTEALYRYGQLTFDKNEGEESHRLGVKALEIAATRGYPSACALYGDHLRQKGQFEDALAMFEVALSRGEITAYAGLAFLHLEKESPFYSPEKAEQCLEDGIARDCHHSEYLLGRWLYEGKELEEDKERGLKLLEAAAAGGHGVAKNYINFCVEDRFAKMLQQQFLNALPFLGPNTDAPKQGRNEPCSCGSGKKYKKCCGA</sequence>
<evidence type="ECO:0000313" key="1">
    <source>
        <dbReference type="EMBL" id="MBX7270379.1"/>
    </source>
</evidence>
<keyword evidence="2" id="KW-1185">Reference proteome</keyword>
<dbReference type="EMBL" id="JAHHFP010000003">
    <property type="protein sequence ID" value="MBX7270379.1"/>
    <property type="molecule type" value="Genomic_DNA"/>
</dbReference>
<protein>
    <submittedName>
        <fullName evidence="1">SEC-C domain-containing protein</fullName>
    </submittedName>
</protein>